<accession>A0AB35LYI6</accession>
<keyword evidence="1" id="KW-0732">Signal</keyword>
<sequence length="157" mass="16633">MKKNYLVLSVVCSAILLSACNQSKAPENSAEKVETQQPAVQNTTNDAAASEVVNDGPIQQFTAYGVTQSWRVLVDGDQIEVEGTALPNFTIPVERSAYAKGVEFMGQHDNKAVNVNINSTPCKDADGTTAEFSVTLDYGDQVFKGCAVAGIAPTADT</sequence>
<evidence type="ECO:0000256" key="1">
    <source>
        <dbReference type="SAM" id="SignalP"/>
    </source>
</evidence>
<dbReference type="EMBL" id="JACANG010000005">
    <property type="protein sequence ID" value="MDM1718366.1"/>
    <property type="molecule type" value="Genomic_DNA"/>
</dbReference>
<proteinExistence type="predicted"/>
<feature type="signal peptide" evidence="1">
    <location>
        <begin position="1"/>
        <end position="25"/>
    </location>
</feature>
<reference evidence="2" key="1">
    <citation type="submission" date="2020-06" db="EMBL/GenBank/DDBJ databases">
        <authorList>
            <person name="Dong N."/>
        </authorList>
    </citation>
    <scope>NUCLEOTIDE SEQUENCE</scope>
    <source>
        <strain evidence="2">DF49-4</strain>
    </source>
</reference>
<dbReference type="RefSeq" id="WP_286380874.1">
    <property type="nucleotide sequence ID" value="NZ_CP114601.1"/>
</dbReference>
<name>A0AB35LYI6_9GAMM</name>
<evidence type="ECO:0000313" key="3">
    <source>
        <dbReference type="Proteomes" id="UP001174419"/>
    </source>
</evidence>
<comment type="caution">
    <text evidence="2">The sequence shown here is derived from an EMBL/GenBank/DDBJ whole genome shotgun (WGS) entry which is preliminary data.</text>
</comment>
<dbReference type="Proteomes" id="UP001174419">
    <property type="component" value="Unassembled WGS sequence"/>
</dbReference>
<dbReference type="PROSITE" id="PS51257">
    <property type="entry name" value="PROKAR_LIPOPROTEIN"/>
    <property type="match status" value="1"/>
</dbReference>
<evidence type="ECO:0000313" key="2">
    <source>
        <dbReference type="EMBL" id="MDM1718366.1"/>
    </source>
</evidence>
<gene>
    <name evidence="2" type="ORF">HX110_04265</name>
</gene>
<protein>
    <recommendedName>
        <fullName evidence="4">Lipoprotein</fullName>
    </recommendedName>
</protein>
<evidence type="ECO:0008006" key="4">
    <source>
        <dbReference type="Google" id="ProtNLM"/>
    </source>
</evidence>
<organism evidence="2 3">
    <name type="scientific">Acinetobacter towneri</name>
    <dbReference type="NCBI Taxonomy" id="202956"/>
    <lineage>
        <taxon>Bacteria</taxon>
        <taxon>Pseudomonadati</taxon>
        <taxon>Pseudomonadota</taxon>
        <taxon>Gammaproteobacteria</taxon>
        <taxon>Moraxellales</taxon>
        <taxon>Moraxellaceae</taxon>
        <taxon>Acinetobacter</taxon>
    </lineage>
</organism>
<dbReference type="AlphaFoldDB" id="A0AB35LYI6"/>
<feature type="chain" id="PRO_5044235702" description="Lipoprotein" evidence="1">
    <location>
        <begin position="26"/>
        <end position="157"/>
    </location>
</feature>
<reference evidence="2" key="2">
    <citation type="journal article" date="2022" name="Sci. Total Environ.">
        <title>Prevalence, transmission, and molecular epidemiology of tet(X)-positive bacteria among humans, animals, and environmental niches in China: An epidemiological, and genomic-based study.</title>
        <authorList>
            <person name="Dong N."/>
            <person name="Zeng Y."/>
            <person name="Cai C."/>
            <person name="Sun C."/>
            <person name="Lu J."/>
            <person name="Liu C."/>
            <person name="Zhou H."/>
            <person name="Sun Q."/>
            <person name="Shu L."/>
            <person name="Wang H."/>
            <person name="Wang Y."/>
            <person name="Wang S."/>
            <person name="Wu C."/>
            <person name="Chan E.W."/>
            <person name="Chen G."/>
            <person name="Shen Z."/>
            <person name="Chen S."/>
            <person name="Zhang R."/>
        </authorList>
    </citation>
    <scope>NUCLEOTIDE SEQUENCE</scope>
    <source>
        <strain evidence="2">DF49-4</strain>
    </source>
</reference>